<feature type="region of interest" description="Disordered" evidence="5">
    <location>
        <begin position="433"/>
        <end position="466"/>
    </location>
</feature>
<dbReference type="PROSITE" id="PS50279">
    <property type="entry name" value="BPTI_KUNITZ_2"/>
    <property type="match status" value="2"/>
</dbReference>
<evidence type="ECO:0000256" key="3">
    <source>
        <dbReference type="ARBA" id="ARBA00022729"/>
    </source>
</evidence>
<feature type="domain" description="BPTI/Kunitz inhibitor" evidence="8">
    <location>
        <begin position="753"/>
        <end position="803"/>
    </location>
</feature>
<keyword evidence="4" id="KW-1015">Disulfide bond</keyword>
<dbReference type="InterPro" id="IPR036880">
    <property type="entry name" value="Kunitz_BPTI_sf"/>
</dbReference>
<feature type="domain" description="EGF-like" evidence="6">
    <location>
        <begin position="1"/>
        <end position="27"/>
    </location>
</feature>
<dbReference type="PROSITE" id="PS00498">
    <property type="entry name" value="TYROSINASE_2"/>
    <property type="match status" value="1"/>
</dbReference>
<dbReference type="InterPro" id="IPR052424">
    <property type="entry name" value="Kielin_Chordin-BMP_Reg"/>
</dbReference>
<feature type="domain" description="VWFC" evidence="7">
    <location>
        <begin position="2008"/>
        <end position="2069"/>
    </location>
</feature>
<feature type="domain" description="VWFC" evidence="7">
    <location>
        <begin position="1722"/>
        <end position="1767"/>
    </location>
</feature>
<dbReference type="EMBL" id="BLXT01001502">
    <property type="protein sequence ID" value="GFN86185.1"/>
    <property type="molecule type" value="Genomic_DNA"/>
</dbReference>
<evidence type="ECO:0000256" key="1">
    <source>
        <dbReference type="ARBA" id="ARBA00004613"/>
    </source>
</evidence>
<evidence type="ECO:0000256" key="5">
    <source>
        <dbReference type="SAM" id="MobiDB-lite"/>
    </source>
</evidence>
<dbReference type="SMART" id="SM00131">
    <property type="entry name" value="KU"/>
    <property type="match status" value="2"/>
</dbReference>
<feature type="compositionally biased region" description="Basic and acidic residues" evidence="5">
    <location>
        <begin position="441"/>
        <end position="455"/>
    </location>
</feature>
<dbReference type="SMART" id="SM00181">
    <property type="entry name" value="EGF"/>
    <property type="match status" value="2"/>
</dbReference>
<keyword evidence="10" id="KW-1185">Reference proteome</keyword>
<dbReference type="PANTHER" id="PTHR46698">
    <property type="entry name" value="CROSSVEINLESS 2"/>
    <property type="match status" value="1"/>
</dbReference>
<evidence type="ECO:0000256" key="2">
    <source>
        <dbReference type="ARBA" id="ARBA00022525"/>
    </source>
</evidence>
<dbReference type="PROSITE" id="PS50026">
    <property type="entry name" value="EGF_3"/>
    <property type="match status" value="2"/>
</dbReference>
<feature type="domain" description="VWFC" evidence="7">
    <location>
        <begin position="1946"/>
        <end position="2008"/>
    </location>
</feature>
<evidence type="ECO:0000259" key="8">
    <source>
        <dbReference type="PROSITE" id="PS50279"/>
    </source>
</evidence>
<dbReference type="SUPFAM" id="SSF57603">
    <property type="entry name" value="FnI-like domain"/>
    <property type="match status" value="10"/>
</dbReference>
<feature type="domain" description="VWFC" evidence="7">
    <location>
        <begin position="1825"/>
        <end position="1887"/>
    </location>
</feature>
<proteinExistence type="predicted"/>
<dbReference type="SMART" id="SM00215">
    <property type="entry name" value="VWC_out"/>
    <property type="match status" value="6"/>
</dbReference>
<protein>
    <submittedName>
        <fullName evidence="9">Kielin/chordin-like protein</fullName>
    </submittedName>
</protein>
<dbReference type="Pfam" id="PF23334">
    <property type="entry name" value="VWC2L_2nd"/>
    <property type="match status" value="3"/>
</dbReference>
<name>A0AAV3YUZ8_9GAST</name>
<organism evidence="9 10">
    <name type="scientific">Plakobranchus ocellatus</name>
    <dbReference type="NCBI Taxonomy" id="259542"/>
    <lineage>
        <taxon>Eukaryota</taxon>
        <taxon>Metazoa</taxon>
        <taxon>Spiralia</taxon>
        <taxon>Lophotrochozoa</taxon>
        <taxon>Mollusca</taxon>
        <taxon>Gastropoda</taxon>
        <taxon>Heterobranchia</taxon>
        <taxon>Euthyneura</taxon>
        <taxon>Panpulmonata</taxon>
        <taxon>Sacoglossa</taxon>
        <taxon>Placobranchoidea</taxon>
        <taxon>Plakobranchidae</taxon>
        <taxon>Plakobranchus</taxon>
    </lineage>
</organism>
<feature type="disulfide bond" evidence="4">
    <location>
        <begin position="17"/>
        <end position="26"/>
    </location>
</feature>
<dbReference type="InterPro" id="IPR000742">
    <property type="entry name" value="EGF"/>
</dbReference>
<feature type="domain" description="VWFC" evidence="7">
    <location>
        <begin position="1767"/>
        <end position="1824"/>
    </location>
</feature>
<sequence length="2190" mass="248301">MPGEGLEVTSPSYSCECPPPFDGPNCEMRQNPCVWPADPGPCDQQINRFYYDILSQQCLPFIFSGCGGNVNNYYNIEECTNIAMRGACCSRSYKTSIEDVTNSTQQLEIDCKELHIVECKALHRQPSGDDLETEVISFNPGLTCQEASCQTVGTCVVGQRVYQAGDFIRLGCQSCTCKPMGIVDCRCDTVSTRKELRDMTQSEVSRFQAAVAELRRSKDRTWEQFRDLYMYHVMHATGGPFFLPWQRAFLRQLEQRLQEIDCSIVLPYFDFSTDVGFFEEAIIWQPNYFGGNGDGKCVEDHRFGTTETWRPCLVRNFNTSIQLPTQLELQLALASDNYEDMSLCLETYIAYVHNFIGGDMMTSSSPYDPVFYALHAYIDMLYWKWQQREPNRFKYPAAFGNIPMIPFNIPPRAVLDSEADMCVTYSLPSQGNPCNLTTQTPKKEDSGVRRGDIDPRTLYNENDEDSQQGVVKKDPFAYGNNGTGYNRDGYDKSGLDMGGYNRYGLDIDGYDRYGFNISGFDKDGKIDATGRFDENGYDIDCLNRQGLTRDGFDQYGFGMDGLDRDRCSFYFEGPFSPLHSYRIMRVLGRQPKQFLMTLARTCTGLAPLPSHWLHLNWIAATKDVSGMVSVQLPDMQTGISGRFCFDTRPFLTSCDCDLDSITCDDNPCSNATCDTFPEAECRIDLCGGCQAKWYHMGRPVDCGQIRDHCAPSPCENGGTCRQSIWENEPHLVTCDCPPAYEGDRCQHQVLDPCILPLRTGSCDNQEQRWFFSQQSGRCERFVYLGCGGNANNFKSIAECQSRCVKGSCCTRRPKVPTLVIGFDSQGFDKYGFNAEGYNLFGDRRDVDNSSPTGHRLYDVDGYDWQGFDRDGYGGKDGLNRAGYDREGFDEQGFNITGYSRIGEYDGIISYDEYGYDLEGYNRAGFSCHGYDRNGLNMFSVASAYVYRCYVTTEGNCYQRPRDGEQVVKFTPGRACPEQGCDLPCHCRHGNRTFSVYQRFYQGCQLCTCTETGSVKCECTTTFRRKEVRDMSKEEMRRYQAAVRNLTQSSTYPSEWYQFAALYAKYKPLAMGNPLFLSWNRQFLRHVEKALQEYDCNITIPYYDWTVDAGKPYKSLVWAANMFGGDGINSGSDRSMCVRYHPFKNYHPPYLSPCLRRHFNASISIPTAVNIELALRDPNFERFRLQVEYFLRTYQTFVGGHFDSDFAPYDPLFLSVTAFVDKLWMQWQDRHPQGILDFPLAYRYARMDPFKATPDDVFDSRVQLCVDYVPIGEGAPCVITEVIDYGYNARGYDRHGFNRQGFDIDGYDIEGFDRSGRPDTRGKYNNEGFDREGFGRNGYDSSGIDRYGFFIDSYNIDDFDPSGYDRSGYNRYGFNQEGYTPFGYNSNGSYLPNINVRELGIFDKYGYNKYGYNAEGFDRNGYDVFGFDSSGFDRKKCNYYSLGPVYILVKKYINNALTGLNVTELNNVKRICTQLNPLPDYVVRRYWLDRFGQKQLLNEVYNYHIYNNVFDTMHMPRENSLTTDPLWLPIAPDERFCIVTEVYKNCRIGQEHVMCTDDLCRDRTCPGEPNAVCRVNNCGRCEPYWYDGLTGQRLVCSGCVDSSSRDRREGESWPDGRCTSCICRENKVVCGRKPCPAVNCKYPVQEQDDCCPTCDGCYYEGEVILSGSDFRLAGDPCTTCRCQFGNVTCSKVECADLRDCQSEFLEPGTCCPVCQDCGDRAAGERWRPEPCQDCVCQSGRVECERTICERLNCQHPVMSENECCPICSDCLYQGRLRLNGEQFSTDPCNLCTCRNGSVSCDTEACPDITCDNPVTLQGQCCPGCNQDCEYDGRRYADGTIFQPDFNPCNNCSCSNSLVRCRPIRCPQMDPPCRSPVTRPGECCASVCLRCMFEGQKFRDGQVVSRDECSTCICREGEVMCESERSQCPPVNCRNPVIPSGQCCPICTTCSFNGQEYNDGDSFTLPEDGCRKCTCFSGRLDCDTMTEADCPAVSCTHPGKRRNQCCPTCNSCLYRRRMVRNGQRFTPPDNSCETCQCKDGSVTCNVRCQRISCPAVTCTHPAHGRCCPACSDCQVDGQVVREGALVPKSQDPCQECRCRMGSLVCQQKQCPSTRQCRHPVVRECCPECSDCLYSGREYRNGETFNDAASDCIMCQCSYGTVRCRQKACPEIKCSNPVQGECCLECERCRYNG</sequence>
<feature type="domain" description="VWFC" evidence="7">
    <location>
        <begin position="2127"/>
        <end position="2184"/>
    </location>
</feature>
<evidence type="ECO:0000313" key="10">
    <source>
        <dbReference type="Proteomes" id="UP000735302"/>
    </source>
</evidence>
<evidence type="ECO:0000313" key="9">
    <source>
        <dbReference type="EMBL" id="GFN86185.1"/>
    </source>
</evidence>
<feature type="domain" description="VWFC" evidence="7">
    <location>
        <begin position="1654"/>
        <end position="1714"/>
    </location>
</feature>
<dbReference type="PROSITE" id="PS50184">
    <property type="entry name" value="VWFC_2"/>
    <property type="match status" value="10"/>
</dbReference>
<dbReference type="SUPFAM" id="SSF48056">
    <property type="entry name" value="Di-copper centre-containing domain"/>
    <property type="match status" value="2"/>
</dbReference>
<feature type="domain" description="EGF-like" evidence="6">
    <location>
        <begin position="705"/>
        <end position="746"/>
    </location>
</feature>
<dbReference type="Gene3D" id="2.10.70.10">
    <property type="entry name" value="Complement Module, domain 1"/>
    <property type="match status" value="3"/>
</dbReference>
<dbReference type="Gene3D" id="6.20.200.20">
    <property type="match status" value="7"/>
</dbReference>
<comment type="caution">
    <text evidence="4">Lacks conserved residue(s) required for the propagation of feature annotation.</text>
</comment>
<evidence type="ECO:0000259" key="6">
    <source>
        <dbReference type="PROSITE" id="PS50026"/>
    </source>
</evidence>
<keyword evidence="2" id="KW-0964">Secreted</keyword>
<dbReference type="GO" id="GO:0005576">
    <property type="term" value="C:extracellular region"/>
    <property type="evidence" value="ECO:0007669"/>
    <property type="project" value="UniProtKB-SubCell"/>
</dbReference>
<dbReference type="InterPro" id="IPR001007">
    <property type="entry name" value="VWF_dom"/>
</dbReference>
<dbReference type="PROSITE" id="PS01186">
    <property type="entry name" value="EGF_2"/>
    <property type="match status" value="1"/>
</dbReference>
<dbReference type="GO" id="GO:0030513">
    <property type="term" value="P:positive regulation of BMP signaling pathway"/>
    <property type="evidence" value="ECO:0007669"/>
    <property type="project" value="TreeGrafter"/>
</dbReference>
<dbReference type="Gene3D" id="1.10.1280.10">
    <property type="entry name" value="Di-copper center containing domain from catechol oxidase"/>
    <property type="match status" value="2"/>
</dbReference>
<evidence type="ECO:0000259" key="7">
    <source>
        <dbReference type="PROSITE" id="PS50184"/>
    </source>
</evidence>
<dbReference type="Pfam" id="PF00264">
    <property type="entry name" value="Tyrosinase"/>
    <property type="match status" value="3"/>
</dbReference>
<dbReference type="PANTHER" id="PTHR46698:SF6">
    <property type="entry name" value="KIELIN_CHORDIN-LIKE PROTEIN"/>
    <property type="match status" value="1"/>
</dbReference>
<reference evidence="9 10" key="1">
    <citation type="journal article" date="2021" name="Elife">
        <title>Chloroplast acquisition without the gene transfer in kleptoplastic sea slugs, Plakobranchus ocellatus.</title>
        <authorList>
            <person name="Maeda T."/>
            <person name="Takahashi S."/>
            <person name="Yoshida T."/>
            <person name="Shimamura S."/>
            <person name="Takaki Y."/>
            <person name="Nagai Y."/>
            <person name="Toyoda A."/>
            <person name="Suzuki Y."/>
            <person name="Arimoto A."/>
            <person name="Ishii H."/>
            <person name="Satoh N."/>
            <person name="Nishiyama T."/>
            <person name="Hasebe M."/>
            <person name="Maruyama T."/>
            <person name="Minagawa J."/>
            <person name="Obokata J."/>
            <person name="Shigenobu S."/>
        </authorList>
    </citation>
    <scope>NUCLEOTIDE SEQUENCE [LARGE SCALE GENOMIC DNA]</scope>
</reference>
<dbReference type="PROSITE" id="PS00022">
    <property type="entry name" value="EGF_1"/>
    <property type="match status" value="2"/>
</dbReference>
<dbReference type="GO" id="GO:0016491">
    <property type="term" value="F:oxidoreductase activity"/>
    <property type="evidence" value="ECO:0007669"/>
    <property type="project" value="InterPro"/>
</dbReference>
<comment type="caution">
    <text evidence="9">The sequence shown here is derived from an EMBL/GenBank/DDBJ whole genome shotgun (WGS) entry which is preliminary data.</text>
</comment>
<dbReference type="InterPro" id="IPR002223">
    <property type="entry name" value="Kunitz_BPTI"/>
</dbReference>
<comment type="subcellular location">
    <subcellularLocation>
        <location evidence="1">Secreted</location>
    </subcellularLocation>
</comment>
<keyword evidence="3" id="KW-0732">Signal</keyword>
<feature type="domain" description="BPTI/Kunitz inhibitor" evidence="8">
    <location>
        <begin position="33"/>
        <end position="83"/>
    </location>
</feature>
<dbReference type="GO" id="GO:0004867">
    <property type="term" value="F:serine-type endopeptidase inhibitor activity"/>
    <property type="evidence" value="ECO:0007669"/>
    <property type="project" value="InterPro"/>
</dbReference>
<keyword evidence="4" id="KW-0245">EGF-like domain</keyword>
<evidence type="ECO:0000256" key="4">
    <source>
        <dbReference type="PROSITE-ProRule" id="PRU00076"/>
    </source>
</evidence>
<feature type="domain" description="VWFC" evidence="7">
    <location>
        <begin position="1887"/>
        <end position="1946"/>
    </location>
</feature>
<dbReference type="SUPFAM" id="SSF57196">
    <property type="entry name" value="EGF/Laminin"/>
    <property type="match status" value="1"/>
</dbReference>
<accession>A0AAV3YUZ8</accession>
<feature type="domain" description="VWFC" evidence="7">
    <location>
        <begin position="1596"/>
        <end position="1654"/>
    </location>
</feature>
<feature type="disulfide bond" evidence="4">
    <location>
        <begin position="736"/>
        <end position="745"/>
    </location>
</feature>
<dbReference type="Gene3D" id="4.10.410.10">
    <property type="entry name" value="Pancreatic trypsin inhibitor Kunitz domain"/>
    <property type="match status" value="2"/>
</dbReference>
<dbReference type="Proteomes" id="UP000735302">
    <property type="component" value="Unassembled WGS sequence"/>
</dbReference>
<gene>
    <name evidence="9" type="ORF">PoB_001269100</name>
</gene>
<dbReference type="CDD" id="cd00109">
    <property type="entry name" value="Kunitz-type"/>
    <property type="match status" value="2"/>
</dbReference>
<dbReference type="Pfam" id="PF00014">
    <property type="entry name" value="Kunitz_BPTI"/>
    <property type="match status" value="2"/>
</dbReference>
<dbReference type="SMART" id="SM00214">
    <property type="entry name" value="VWC"/>
    <property type="match status" value="10"/>
</dbReference>
<dbReference type="PROSITE" id="PS00280">
    <property type="entry name" value="BPTI_KUNITZ_1"/>
    <property type="match status" value="2"/>
</dbReference>
<feature type="domain" description="VWFC" evidence="7">
    <location>
        <begin position="2069"/>
        <end position="2127"/>
    </location>
</feature>
<dbReference type="InterPro" id="IPR008922">
    <property type="entry name" value="Di-copper_centre_dom_sf"/>
</dbReference>
<dbReference type="PROSITE" id="PS01208">
    <property type="entry name" value="VWFC_1"/>
    <property type="match status" value="3"/>
</dbReference>
<dbReference type="SUPFAM" id="SSF57362">
    <property type="entry name" value="BPTI-like"/>
    <property type="match status" value="2"/>
</dbReference>
<dbReference type="Pfam" id="PF00093">
    <property type="entry name" value="VWC"/>
    <property type="match status" value="3"/>
</dbReference>
<dbReference type="InterPro" id="IPR020901">
    <property type="entry name" value="Prtase_inh_Kunz-CS"/>
</dbReference>
<dbReference type="InterPro" id="IPR002227">
    <property type="entry name" value="Tyrosinase_Cu-bd"/>
</dbReference>
<dbReference type="PRINTS" id="PR00759">
    <property type="entry name" value="BASICPTASE"/>
</dbReference>